<gene>
    <name evidence="1" type="ORF">JTBB02_V1_40005</name>
</gene>
<dbReference type="EMBL" id="LR633966">
    <property type="protein sequence ID" value="VUX54925.1"/>
    <property type="molecule type" value="Genomic_DNA"/>
</dbReference>
<proteinExistence type="predicted"/>
<sequence length="115" mass="12961">MAAWTSDHDLAIPDINIDRAQLPARARPCDTFAAFNFIDRPVRRAEDLAAVTGEKPVGIPVERVARMHTEVLVRVHRIALSHHKSSEGPRTRADTKLLATRIVQLVEPANQHFRR</sequence>
<reference evidence="1" key="1">
    <citation type="submission" date="2019-07" db="EMBL/GenBank/DDBJ databases">
        <authorList>
            <person name="Weber M."/>
            <person name="Kostadinov I."/>
            <person name="Kostadinov D I."/>
        </authorList>
    </citation>
    <scope>NUCLEOTIDE SEQUENCE</scope>
    <source>
        <strain evidence="1">Gfbio:sag-sample-b02:053724c1-46a9-4a36-b237-ea2bf867836b</strain>
    </source>
</reference>
<evidence type="ECO:0000313" key="1">
    <source>
        <dbReference type="EMBL" id="VUX54925.1"/>
    </source>
</evidence>
<name>A0A7D9H350_9GAMM</name>
<organism evidence="1">
    <name type="scientific">uncultured Woeseiaceae bacterium</name>
    <dbReference type="NCBI Taxonomy" id="1983305"/>
    <lineage>
        <taxon>Bacteria</taxon>
        <taxon>Pseudomonadati</taxon>
        <taxon>Pseudomonadota</taxon>
        <taxon>Gammaproteobacteria</taxon>
        <taxon>Woeseiales</taxon>
        <taxon>Woeseiaceae</taxon>
        <taxon>environmental samples</taxon>
    </lineage>
</organism>
<accession>A0A7D9H350</accession>
<dbReference type="AlphaFoldDB" id="A0A7D9H350"/>
<protein>
    <submittedName>
        <fullName evidence="1">Uncharacterized protein</fullName>
    </submittedName>
</protein>